<sequence>MPRQSFEAVLYRALEAAERKAEHDDDLDWEAWNKRKECLVGTGWSMDKLLVYRERWKLGASCIVRPIGRVIAVERKHQSFVAAYVSRRMERPAPWVWTVQRKRFAYPPTGSIKYVTVQAHHEDLYRLEPHDGKDLTTRPCPRFILDVGQCQTLPELLSYKDAYFHSPGSKVQTFVALKCYLKSQMRQMVAVVFERDEVDGSSVTARSAVSFGEEALNPVTVGWLEEQGISVCGVGHGGIACDSEGIPSYQIKVDTTRVLEGAGDDADAIRNHCGDYFTFDLYAIKGYSIAEDPLRQDRNRIYRHPGLGAHGIPDLNPGPPVGVSGLEAMKRQGRHGLPHKICGIWAEGVAVKRFGQAKSIFSVEDADHSIREVIPDFNAHGESHCWLVLERGFTSVKQALEAFGVGDLKKPVMDGGTFSALPATGSGLDAIEILATRRALETMRDASGVPSFETAARRSDERRAGSAVIR</sequence>
<keyword evidence="3" id="KW-1185">Reference proteome</keyword>
<dbReference type="Proteomes" id="UP000001514">
    <property type="component" value="Unassembled WGS sequence"/>
</dbReference>
<evidence type="ECO:0000256" key="1">
    <source>
        <dbReference type="SAM" id="MobiDB-lite"/>
    </source>
</evidence>
<evidence type="ECO:0000313" key="3">
    <source>
        <dbReference type="Proteomes" id="UP000001514"/>
    </source>
</evidence>
<protein>
    <submittedName>
        <fullName evidence="2">Uncharacterized protein</fullName>
    </submittedName>
</protein>
<feature type="compositionally biased region" description="Basic and acidic residues" evidence="1">
    <location>
        <begin position="455"/>
        <end position="464"/>
    </location>
</feature>
<proteinExistence type="predicted"/>
<dbReference type="AlphaFoldDB" id="D8RXQ6"/>
<gene>
    <name evidence="2" type="ORF">SELMODRAFT_415987</name>
</gene>
<dbReference type="HOGENOM" id="CLU_581914_0_0_1"/>
<evidence type="ECO:0000313" key="2">
    <source>
        <dbReference type="EMBL" id="EFJ22955.1"/>
    </source>
</evidence>
<dbReference type="Gramene" id="EFJ22955">
    <property type="protein sequence ID" value="EFJ22955"/>
    <property type="gene ID" value="SELMODRAFT_415987"/>
</dbReference>
<dbReference type="KEGG" id="smo:SELMODRAFT_415987"/>
<organism evidence="3">
    <name type="scientific">Selaginella moellendorffii</name>
    <name type="common">Spikemoss</name>
    <dbReference type="NCBI Taxonomy" id="88036"/>
    <lineage>
        <taxon>Eukaryota</taxon>
        <taxon>Viridiplantae</taxon>
        <taxon>Streptophyta</taxon>
        <taxon>Embryophyta</taxon>
        <taxon>Tracheophyta</taxon>
        <taxon>Lycopodiopsida</taxon>
        <taxon>Selaginellales</taxon>
        <taxon>Selaginellaceae</taxon>
        <taxon>Selaginella</taxon>
    </lineage>
</organism>
<accession>D8RXQ6</accession>
<dbReference type="EMBL" id="GL377594">
    <property type="protein sequence ID" value="EFJ22955.1"/>
    <property type="molecule type" value="Genomic_DNA"/>
</dbReference>
<dbReference type="InParanoid" id="D8RXQ6"/>
<name>D8RXQ6_SELML</name>
<reference evidence="2 3" key="1">
    <citation type="journal article" date="2011" name="Science">
        <title>The Selaginella genome identifies genetic changes associated with the evolution of vascular plants.</title>
        <authorList>
            <person name="Banks J.A."/>
            <person name="Nishiyama T."/>
            <person name="Hasebe M."/>
            <person name="Bowman J.L."/>
            <person name="Gribskov M."/>
            <person name="dePamphilis C."/>
            <person name="Albert V.A."/>
            <person name="Aono N."/>
            <person name="Aoyama T."/>
            <person name="Ambrose B.A."/>
            <person name="Ashton N.W."/>
            <person name="Axtell M.J."/>
            <person name="Barker E."/>
            <person name="Barker M.S."/>
            <person name="Bennetzen J.L."/>
            <person name="Bonawitz N.D."/>
            <person name="Chapple C."/>
            <person name="Cheng C."/>
            <person name="Correa L.G."/>
            <person name="Dacre M."/>
            <person name="DeBarry J."/>
            <person name="Dreyer I."/>
            <person name="Elias M."/>
            <person name="Engstrom E.M."/>
            <person name="Estelle M."/>
            <person name="Feng L."/>
            <person name="Finet C."/>
            <person name="Floyd S.K."/>
            <person name="Frommer W.B."/>
            <person name="Fujita T."/>
            <person name="Gramzow L."/>
            <person name="Gutensohn M."/>
            <person name="Harholt J."/>
            <person name="Hattori M."/>
            <person name="Heyl A."/>
            <person name="Hirai T."/>
            <person name="Hiwatashi Y."/>
            <person name="Ishikawa M."/>
            <person name="Iwata M."/>
            <person name="Karol K.G."/>
            <person name="Koehler B."/>
            <person name="Kolukisaoglu U."/>
            <person name="Kubo M."/>
            <person name="Kurata T."/>
            <person name="Lalonde S."/>
            <person name="Li K."/>
            <person name="Li Y."/>
            <person name="Litt A."/>
            <person name="Lyons E."/>
            <person name="Manning G."/>
            <person name="Maruyama T."/>
            <person name="Michael T.P."/>
            <person name="Mikami K."/>
            <person name="Miyazaki S."/>
            <person name="Morinaga S."/>
            <person name="Murata T."/>
            <person name="Mueller-Roeber B."/>
            <person name="Nelson D.R."/>
            <person name="Obara M."/>
            <person name="Oguri Y."/>
            <person name="Olmstead R.G."/>
            <person name="Onodera N."/>
            <person name="Petersen B.L."/>
            <person name="Pils B."/>
            <person name="Prigge M."/>
            <person name="Rensing S.A."/>
            <person name="Riano-Pachon D.M."/>
            <person name="Roberts A.W."/>
            <person name="Sato Y."/>
            <person name="Scheller H.V."/>
            <person name="Schulz B."/>
            <person name="Schulz C."/>
            <person name="Shakirov E.V."/>
            <person name="Shibagaki N."/>
            <person name="Shinohara N."/>
            <person name="Shippen D.E."/>
            <person name="Soerensen I."/>
            <person name="Sotooka R."/>
            <person name="Sugimoto N."/>
            <person name="Sugita M."/>
            <person name="Sumikawa N."/>
            <person name="Tanurdzic M."/>
            <person name="Theissen G."/>
            <person name="Ulvskov P."/>
            <person name="Wakazuki S."/>
            <person name="Weng J.K."/>
            <person name="Willats W.W."/>
            <person name="Wipf D."/>
            <person name="Wolf P.G."/>
            <person name="Yang L."/>
            <person name="Zimmer A.D."/>
            <person name="Zhu Q."/>
            <person name="Mitros T."/>
            <person name="Hellsten U."/>
            <person name="Loque D."/>
            <person name="Otillar R."/>
            <person name="Salamov A."/>
            <person name="Schmutz J."/>
            <person name="Shapiro H."/>
            <person name="Lindquist E."/>
            <person name="Lucas S."/>
            <person name="Rokhsar D."/>
            <person name="Grigoriev I.V."/>
        </authorList>
    </citation>
    <scope>NUCLEOTIDE SEQUENCE [LARGE SCALE GENOMIC DNA]</scope>
</reference>
<feature type="region of interest" description="Disordered" evidence="1">
    <location>
        <begin position="451"/>
        <end position="470"/>
    </location>
</feature>